<dbReference type="Gene3D" id="2.60.40.10">
    <property type="entry name" value="Immunoglobulins"/>
    <property type="match status" value="4"/>
</dbReference>
<dbReference type="PROSITE" id="PS50853">
    <property type="entry name" value="FN3"/>
    <property type="match status" value="2"/>
</dbReference>
<feature type="domain" description="Fibronectin type-III" evidence="12">
    <location>
        <begin position="478"/>
        <end position="571"/>
    </location>
</feature>
<comment type="similarity">
    <text evidence="2">Belongs to the type I cytokine receptor family. Type 2 subfamily.</text>
</comment>
<keyword evidence="7 11" id="KW-0472">Membrane</keyword>
<feature type="transmembrane region" description="Helical" evidence="11">
    <location>
        <begin position="572"/>
        <end position="594"/>
    </location>
</feature>
<evidence type="ECO:0000256" key="4">
    <source>
        <dbReference type="ARBA" id="ARBA00022729"/>
    </source>
</evidence>
<accession>A0A9D3S3H8</accession>
<evidence type="ECO:0000313" key="14">
    <source>
        <dbReference type="Proteomes" id="UP001044222"/>
    </source>
</evidence>
<dbReference type="InterPro" id="IPR052672">
    <property type="entry name" value="Type1_Cytokine_Rcpt_Type2"/>
</dbReference>
<evidence type="ECO:0000256" key="8">
    <source>
        <dbReference type="ARBA" id="ARBA00023170"/>
    </source>
</evidence>
<gene>
    <name evidence="13" type="ORF">ANANG_G00033600</name>
</gene>
<dbReference type="PANTHER" id="PTHR48423">
    <property type="entry name" value="INTERLEUKIN-27 RECEPTOR SUBUNIT ALPHA"/>
    <property type="match status" value="1"/>
</dbReference>
<feature type="domain" description="Fibronectin type-III" evidence="12">
    <location>
        <begin position="174"/>
        <end position="273"/>
    </location>
</feature>
<feature type="compositionally biased region" description="Acidic residues" evidence="10">
    <location>
        <begin position="661"/>
        <end position="679"/>
    </location>
</feature>
<protein>
    <recommendedName>
        <fullName evidence="12">Fibronectin type-III domain-containing protein</fullName>
    </recommendedName>
</protein>
<evidence type="ECO:0000256" key="5">
    <source>
        <dbReference type="ARBA" id="ARBA00022737"/>
    </source>
</evidence>
<evidence type="ECO:0000256" key="6">
    <source>
        <dbReference type="ARBA" id="ARBA00022989"/>
    </source>
</evidence>
<dbReference type="Proteomes" id="UP001044222">
    <property type="component" value="Unassembled WGS sequence"/>
</dbReference>
<evidence type="ECO:0000313" key="13">
    <source>
        <dbReference type="EMBL" id="KAG5854069.1"/>
    </source>
</evidence>
<evidence type="ECO:0000256" key="3">
    <source>
        <dbReference type="ARBA" id="ARBA00022692"/>
    </source>
</evidence>
<keyword evidence="8" id="KW-0675">Receptor</keyword>
<dbReference type="PANTHER" id="PTHR48423:SF1">
    <property type="entry name" value="INTERLEUKIN-27 RECEPTOR SUBUNIT ALPHA"/>
    <property type="match status" value="1"/>
</dbReference>
<dbReference type="InterPro" id="IPR013783">
    <property type="entry name" value="Ig-like_fold"/>
</dbReference>
<keyword evidence="6 11" id="KW-1133">Transmembrane helix</keyword>
<dbReference type="GO" id="GO:0005886">
    <property type="term" value="C:plasma membrane"/>
    <property type="evidence" value="ECO:0007669"/>
    <property type="project" value="UniProtKB-ARBA"/>
</dbReference>
<dbReference type="Pfam" id="PF00041">
    <property type="entry name" value="fn3"/>
    <property type="match status" value="1"/>
</dbReference>
<comment type="caution">
    <text evidence="13">The sequence shown here is derived from an EMBL/GenBank/DDBJ whole genome shotgun (WGS) entry which is preliminary data.</text>
</comment>
<dbReference type="SMART" id="SM00060">
    <property type="entry name" value="FN3"/>
    <property type="match status" value="3"/>
</dbReference>
<evidence type="ECO:0000256" key="2">
    <source>
        <dbReference type="ARBA" id="ARBA00008921"/>
    </source>
</evidence>
<evidence type="ECO:0000256" key="1">
    <source>
        <dbReference type="ARBA" id="ARBA00004479"/>
    </source>
</evidence>
<evidence type="ECO:0000256" key="7">
    <source>
        <dbReference type="ARBA" id="ARBA00023136"/>
    </source>
</evidence>
<evidence type="ECO:0000256" key="10">
    <source>
        <dbReference type="SAM" id="MobiDB-lite"/>
    </source>
</evidence>
<comment type="subcellular location">
    <subcellularLocation>
        <location evidence="1">Membrane</location>
        <topology evidence="1">Single-pass type I membrane protein</topology>
    </subcellularLocation>
</comment>
<evidence type="ECO:0000259" key="12">
    <source>
        <dbReference type="PROSITE" id="PS50853"/>
    </source>
</evidence>
<organism evidence="13 14">
    <name type="scientific">Anguilla anguilla</name>
    <name type="common">European freshwater eel</name>
    <name type="synonym">Muraena anguilla</name>
    <dbReference type="NCBI Taxonomy" id="7936"/>
    <lineage>
        <taxon>Eukaryota</taxon>
        <taxon>Metazoa</taxon>
        <taxon>Chordata</taxon>
        <taxon>Craniata</taxon>
        <taxon>Vertebrata</taxon>
        <taxon>Euteleostomi</taxon>
        <taxon>Actinopterygii</taxon>
        <taxon>Neopterygii</taxon>
        <taxon>Teleostei</taxon>
        <taxon>Anguilliformes</taxon>
        <taxon>Anguillidae</taxon>
        <taxon>Anguilla</taxon>
    </lineage>
</organism>
<proteinExistence type="inferred from homology"/>
<feature type="region of interest" description="Disordered" evidence="10">
    <location>
        <begin position="654"/>
        <end position="699"/>
    </location>
</feature>
<keyword evidence="5" id="KW-0677">Repeat</keyword>
<dbReference type="AlphaFoldDB" id="A0A9D3S3H8"/>
<keyword evidence="3 11" id="KW-0812">Transmembrane</keyword>
<dbReference type="InterPro" id="IPR036116">
    <property type="entry name" value="FN3_sf"/>
</dbReference>
<sequence length="730" mass="79702">MTKTSGGRSHVAVLGHPPLLRLFVSSSSGRECQLPLGRVFPHWAVGTRLHLRCTLTCPGPEPNGACDIILRGSYPPSPPSQPRCYIPSGGHDLHCDWDPGGDALLPVNYTLAWQPVVNSSRFRGGIAVTTTNGIIPRREIQTQSKMSVWVNASNALGSEKSRINTFNTGDVVKPPAPVIKPGPVLPYELEIRWKVECPSPLLFSTEDISCQAQYRRQDQDIWTEGEHVAQDSFLLEGAEAVSAYMFRVRCACPGGHQLKSDWSDTYTAWTTEAAPVGVLDVWSDSREMDQAVVWKELPVSKARGIVLGYVVTVDRVGGNRTELNVSAAGLGARQGGGADIGPCCRLPLPLLGVTGVSVSAYNSQGSTSPAPLPLPTTGTLVPGVLSVSMMMGRRGFNISWDPPSSIAETVQEYVVQQEEAGLQFAKGFDWTRTNKTQRSIILTGDFEDYAPYNLSLFGVFGGHSTLLGSVIAYAQQGVPRIVPGFQVSRISSSDVTLTWQHIPLSQRRGVIQCYHLGQGNRTEYTVSKDSTSVQVSGLQPGQVYQFWIVAESEAGEGQKHTVKFHTPTHTGYNIFMLALVPLCTLGLFVICLLCRHRMAVYPIVPVWCYEKVPDLANSKLLLQMQTPVWTGPCPAVEPDPNICLLEIIEAPPQKGSLVGREEEEEQEQEQTDEQEEWEESGSGRKGSAGRSTEESEGYAAVAGEEIQVFSDYEKHFMPCPMEVYGPATNL</sequence>
<keyword evidence="4" id="KW-0732">Signal</keyword>
<dbReference type="CDD" id="cd00063">
    <property type="entry name" value="FN3"/>
    <property type="match status" value="1"/>
</dbReference>
<keyword evidence="14" id="KW-1185">Reference proteome</keyword>
<dbReference type="EMBL" id="JAFIRN010000002">
    <property type="protein sequence ID" value="KAG5854069.1"/>
    <property type="molecule type" value="Genomic_DNA"/>
</dbReference>
<keyword evidence="9" id="KW-0325">Glycoprotein</keyword>
<dbReference type="SUPFAM" id="SSF49265">
    <property type="entry name" value="Fibronectin type III"/>
    <property type="match status" value="3"/>
</dbReference>
<reference evidence="13" key="1">
    <citation type="submission" date="2021-01" db="EMBL/GenBank/DDBJ databases">
        <title>A chromosome-scale assembly of European eel, Anguilla anguilla.</title>
        <authorList>
            <person name="Henkel C."/>
            <person name="Jong-Raadsen S.A."/>
            <person name="Dufour S."/>
            <person name="Weltzien F.-A."/>
            <person name="Palstra A.P."/>
            <person name="Pelster B."/>
            <person name="Spaink H.P."/>
            <person name="Van Den Thillart G.E."/>
            <person name="Jansen H."/>
            <person name="Zahm M."/>
            <person name="Klopp C."/>
            <person name="Cedric C."/>
            <person name="Louis A."/>
            <person name="Berthelot C."/>
            <person name="Parey E."/>
            <person name="Roest Crollius H."/>
            <person name="Montfort J."/>
            <person name="Robinson-Rechavi M."/>
            <person name="Bucao C."/>
            <person name="Bouchez O."/>
            <person name="Gislard M."/>
            <person name="Lluch J."/>
            <person name="Milhes M."/>
            <person name="Lampietro C."/>
            <person name="Lopez Roques C."/>
            <person name="Donnadieu C."/>
            <person name="Braasch I."/>
            <person name="Desvignes T."/>
            <person name="Postlethwait J."/>
            <person name="Bobe J."/>
            <person name="Guiguen Y."/>
            <person name="Dirks R."/>
        </authorList>
    </citation>
    <scope>NUCLEOTIDE SEQUENCE</scope>
    <source>
        <strain evidence="13">Tag_6206</strain>
        <tissue evidence="13">Liver</tissue>
    </source>
</reference>
<evidence type="ECO:0000256" key="11">
    <source>
        <dbReference type="SAM" id="Phobius"/>
    </source>
</evidence>
<evidence type="ECO:0000256" key="9">
    <source>
        <dbReference type="ARBA" id="ARBA00023180"/>
    </source>
</evidence>
<name>A0A9D3S3H8_ANGAN</name>
<dbReference type="InterPro" id="IPR003961">
    <property type="entry name" value="FN3_dom"/>
</dbReference>